<dbReference type="EMBL" id="LAZR01044913">
    <property type="protein sequence ID" value="KKL03476.1"/>
    <property type="molecule type" value="Genomic_DNA"/>
</dbReference>
<proteinExistence type="predicted"/>
<dbReference type="InterPro" id="IPR036866">
    <property type="entry name" value="RibonucZ/Hydroxyglut_hydro"/>
</dbReference>
<dbReference type="Gene3D" id="3.60.15.10">
    <property type="entry name" value="Ribonuclease Z/Hydroxyacylglutathione hydrolase-like"/>
    <property type="match status" value="1"/>
</dbReference>
<dbReference type="Pfam" id="PF00753">
    <property type="entry name" value="Lactamase_B"/>
    <property type="match status" value="1"/>
</dbReference>
<feature type="domain" description="Metallo-beta-lactamase" evidence="1">
    <location>
        <begin position="11"/>
        <end position="72"/>
    </location>
</feature>
<dbReference type="AlphaFoldDB" id="A0A0F9CCS2"/>
<organism evidence="2">
    <name type="scientific">marine sediment metagenome</name>
    <dbReference type="NCBI Taxonomy" id="412755"/>
    <lineage>
        <taxon>unclassified sequences</taxon>
        <taxon>metagenomes</taxon>
        <taxon>ecological metagenomes</taxon>
    </lineage>
</organism>
<accession>A0A0F9CCS2</accession>
<evidence type="ECO:0000313" key="2">
    <source>
        <dbReference type="EMBL" id="KKL03476.1"/>
    </source>
</evidence>
<gene>
    <name evidence="2" type="ORF">LCGC14_2625760</name>
</gene>
<evidence type="ECO:0000259" key="1">
    <source>
        <dbReference type="Pfam" id="PF00753"/>
    </source>
</evidence>
<feature type="non-terminal residue" evidence="2">
    <location>
        <position position="352"/>
    </location>
</feature>
<dbReference type="InterPro" id="IPR052533">
    <property type="entry name" value="WalJ/YycJ-like"/>
</dbReference>
<reference evidence="2" key="1">
    <citation type="journal article" date="2015" name="Nature">
        <title>Complex archaea that bridge the gap between prokaryotes and eukaryotes.</title>
        <authorList>
            <person name="Spang A."/>
            <person name="Saw J.H."/>
            <person name="Jorgensen S.L."/>
            <person name="Zaremba-Niedzwiedzka K."/>
            <person name="Martijn J."/>
            <person name="Lind A.E."/>
            <person name="van Eijk R."/>
            <person name="Schleper C."/>
            <person name="Guy L."/>
            <person name="Ettema T.J."/>
        </authorList>
    </citation>
    <scope>NUCLEOTIDE SEQUENCE</scope>
</reference>
<dbReference type="PANTHER" id="PTHR47619:SF1">
    <property type="entry name" value="EXODEOXYRIBONUCLEASE WALJ"/>
    <property type="match status" value="1"/>
</dbReference>
<dbReference type="InterPro" id="IPR001279">
    <property type="entry name" value="Metallo-B-lactamas"/>
</dbReference>
<dbReference type="PANTHER" id="PTHR47619">
    <property type="entry name" value="METALLO-HYDROLASE YYCJ-RELATED"/>
    <property type="match status" value="1"/>
</dbReference>
<comment type="caution">
    <text evidence="2">The sequence shown here is derived from an EMBL/GenBank/DDBJ whole genome shotgun (WGS) entry which is preliminary data.</text>
</comment>
<dbReference type="SUPFAM" id="SSF56281">
    <property type="entry name" value="Metallo-hydrolase/oxidoreductase"/>
    <property type="match status" value="1"/>
</dbReference>
<protein>
    <recommendedName>
        <fullName evidence="1">Metallo-beta-lactamase domain-containing protein</fullName>
    </recommendedName>
</protein>
<name>A0A0F9CCS2_9ZZZZ</name>
<sequence length="352" mass="38356">MKFEQLHSSSSGNAYVVTAANGKRLLIECGVAWPLLQKALDYDLSGIEGCLLSHEHKDHSKAVKDVMKAGINVYSSRGTFEACGVLGDRRAVMVSEKMNYYIGTSRAGGFYVAPYNINHDALEPFMYIVGGDGEHLLFATDTPFIKQKFKVPFDIIAIECSYNEPYLRKRVDEGTIDKELAKRLLKSHMEESTCLSYLQNCCDLSKCHSIHLLHMSHDNINLDRIKKEFKAKLFIEVITVGDLATVISGTPIAGFISSLAVVDTTHLAVVCQDFTDSNKGNSFWGTIAGTTISFGSADVFNNALTKDPMACLISENKIAVAYQDDGDANNIGEAIIGDTPTGWSGGDIAGVS</sequence>